<evidence type="ECO:0000256" key="1">
    <source>
        <dbReference type="SAM" id="Phobius"/>
    </source>
</evidence>
<dbReference type="SUPFAM" id="SSF52821">
    <property type="entry name" value="Rhodanese/Cell cycle control phosphatase"/>
    <property type="match status" value="1"/>
</dbReference>
<gene>
    <name evidence="3" type="ORF">DFR29_102269</name>
</gene>
<keyword evidence="3" id="KW-0808">Transferase</keyword>
<reference evidence="3 4" key="1">
    <citation type="submission" date="2019-03" db="EMBL/GenBank/DDBJ databases">
        <title>Genomic Encyclopedia of Type Strains, Phase IV (KMG-IV): sequencing the most valuable type-strain genomes for metagenomic binning, comparative biology and taxonomic classification.</title>
        <authorList>
            <person name="Goeker M."/>
        </authorList>
    </citation>
    <scope>NUCLEOTIDE SEQUENCE [LARGE SCALE GENOMIC DNA]</scope>
    <source>
        <strain evidence="3 4">DSM 21667</strain>
    </source>
</reference>
<protein>
    <submittedName>
        <fullName evidence="3">Rhodanese-related sulfurtransferase</fullName>
    </submittedName>
</protein>
<dbReference type="AlphaFoldDB" id="A0A4R6Z7P2"/>
<dbReference type="PANTHER" id="PTHR43031:SF18">
    <property type="entry name" value="RHODANESE-RELATED SULFURTRANSFERASES"/>
    <property type="match status" value="1"/>
</dbReference>
<accession>A0A4R6Z7P2</accession>
<evidence type="ECO:0000313" key="3">
    <source>
        <dbReference type="EMBL" id="TDR47609.1"/>
    </source>
</evidence>
<dbReference type="RefSeq" id="WP_133817326.1">
    <property type="nucleotide sequence ID" value="NZ_SNZH01000002.1"/>
</dbReference>
<dbReference type="GO" id="GO:0016740">
    <property type="term" value="F:transferase activity"/>
    <property type="evidence" value="ECO:0007669"/>
    <property type="project" value="UniProtKB-KW"/>
</dbReference>
<keyword evidence="1" id="KW-0472">Membrane</keyword>
<evidence type="ECO:0000313" key="4">
    <source>
        <dbReference type="Proteomes" id="UP000295293"/>
    </source>
</evidence>
<dbReference type="InterPro" id="IPR001763">
    <property type="entry name" value="Rhodanese-like_dom"/>
</dbReference>
<dbReference type="Pfam" id="PF00581">
    <property type="entry name" value="Rhodanese"/>
    <property type="match status" value="1"/>
</dbReference>
<proteinExistence type="predicted"/>
<name>A0A4R6Z7P2_9GAMM</name>
<dbReference type="SMART" id="SM00450">
    <property type="entry name" value="RHOD"/>
    <property type="match status" value="1"/>
</dbReference>
<dbReference type="Gene3D" id="3.40.250.10">
    <property type="entry name" value="Rhodanese-like domain"/>
    <property type="match status" value="1"/>
</dbReference>
<evidence type="ECO:0000259" key="2">
    <source>
        <dbReference type="PROSITE" id="PS50206"/>
    </source>
</evidence>
<sequence>MSEILQRLPEFLGNHPILSVAFFGLLFAVIASEAGRLFRGYKEVTPAELTKLINTENALVVDVSSQADFEKGHITGSRHVAMSQFDPENKELAKVKERPVAVVCRNGQTSAGAAARLVKAGFTKVHTLGGGTGAWVAADLPLVKGKK</sequence>
<dbReference type="InterPro" id="IPR050229">
    <property type="entry name" value="GlpE_sulfurtransferase"/>
</dbReference>
<organism evidence="3 4">
    <name type="scientific">Tahibacter aquaticus</name>
    <dbReference type="NCBI Taxonomy" id="520092"/>
    <lineage>
        <taxon>Bacteria</taxon>
        <taxon>Pseudomonadati</taxon>
        <taxon>Pseudomonadota</taxon>
        <taxon>Gammaproteobacteria</taxon>
        <taxon>Lysobacterales</taxon>
        <taxon>Rhodanobacteraceae</taxon>
        <taxon>Tahibacter</taxon>
    </lineage>
</organism>
<feature type="domain" description="Rhodanese" evidence="2">
    <location>
        <begin position="54"/>
        <end position="144"/>
    </location>
</feature>
<dbReference type="PROSITE" id="PS50206">
    <property type="entry name" value="RHODANESE_3"/>
    <property type="match status" value="1"/>
</dbReference>
<feature type="transmembrane region" description="Helical" evidence="1">
    <location>
        <begin position="12"/>
        <end position="32"/>
    </location>
</feature>
<dbReference type="OrthoDB" id="9808735at2"/>
<dbReference type="PANTHER" id="PTHR43031">
    <property type="entry name" value="FAD-DEPENDENT OXIDOREDUCTASE"/>
    <property type="match status" value="1"/>
</dbReference>
<dbReference type="CDD" id="cd00158">
    <property type="entry name" value="RHOD"/>
    <property type="match status" value="1"/>
</dbReference>
<comment type="caution">
    <text evidence="3">The sequence shown here is derived from an EMBL/GenBank/DDBJ whole genome shotgun (WGS) entry which is preliminary data.</text>
</comment>
<keyword evidence="1" id="KW-0812">Transmembrane</keyword>
<keyword evidence="1" id="KW-1133">Transmembrane helix</keyword>
<dbReference type="EMBL" id="SNZH01000002">
    <property type="protein sequence ID" value="TDR47609.1"/>
    <property type="molecule type" value="Genomic_DNA"/>
</dbReference>
<dbReference type="InterPro" id="IPR036873">
    <property type="entry name" value="Rhodanese-like_dom_sf"/>
</dbReference>
<dbReference type="Proteomes" id="UP000295293">
    <property type="component" value="Unassembled WGS sequence"/>
</dbReference>
<keyword evidence="4" id="KW-1185">Reference proteome</keyword>